<evidence type="ECO:0000313" key="1">
    <source>
        <dbReference type="EMBL" id="PKI70276.1"/>
    </source>
</evidence>
<dbReference type="EMBL" id="PGOL01000465">
    <property type="protein sequence ID" value="PKI70276.1"/>
    <property type="molecule type" value="Genomic_DNA"/>
</dbReference>
<accession>A0A2I0KR37</accession>
<keyword evidence="2" id="KW-1185">Reference proteome</keyword>
<evidence type="ECO:0000313" key="2">
    <source>
        <dbReference type="Proteomes" id="UP000233551"/>
    </source>
</evidence>
<name>A0A2I0KR37_PUNGR</name>
<dbReference type="AlphaFoldDB" id="A0A2I0KR37"/>
<gene>
    <name evidence="1" type="ORF">CRG98_009353</name>
</gene>
<dbReference type="Proteomes" id="UP000233551">
    <property type="component" value="Unassembled WGS sequence"/>
</dbReference>
<organism evidence="1 2">
    <name type="scientific">Punica granatum</name>
    <name type="common">Pomegranate</name>
    <dbReference type="NCBI Taxonomy" id="22663"/>
    <lineage>
        <taxon>Eukaryota</taxon>
        <taxon>Viridiplantae</taxon>
        <taxon>Streptophyta</taxon>
        <taxon>Embryophyta</taxon>
        <taxon>Tracheophyta</taxon>
        <taxon>Spermatophyta</taxon>
        <taxon>Magnoliopsida</taxon>
        <taxon>eudicotyledons</taxon>
        <taxon>Gunneridae</taxon>
        <taxon>Pentapetalae</taxon>
        <taxon>rosids</taxon>
        <taxon>malvids</taxon>
        <taxon>Myrtales</taxon>
        <taxon>Lythraceae</taxon>
        <taxon>Punica</taxon>
    </lineage>
</organism>
<comment type="caution">
    <text evidence="1">The sequence shown here is derived from an EMBL/GenBank/DDBJ whole genome shotgun (WGS) entry which is preliminary data.</text>
</comment>
<proteinExistence type="predicted"/>
<sequence length="97" mass="10840">MTDVGCIFKICCQKWALKFIPCSRVNSDSARAPGIPAARLTPSITLGRAFQPPNAHPSIPERPFKCSTESFDSQTLPRLFPRIPRQGIDYSFGFIRL</sequence>
<protein>
    <submittedName>
        <fullName evidence="1">Uncharacterized protein</fullName>
    </submittedName>
</protein>
<reference evidence="1 2" key="1">
    <citation type="submission" date="2017-11" db="EMBL/GenBank/DDBJ databases">
        <title>De-novo sequencing of pomegranate (Punica granatum L.) genome.</title>
        <authorList>
            <person name="Akparov Z."/>
            <person name="Amiraslanov A."/>
            <person name="Hajiyeva S."/>
            <person name="Abbasov M."/>
            <person name="Kaur K."/>
            <person name="Hamwieh A."/>
            <person name="Solovyev V."/>
            <person name="Salamov A."/>
            <person name="Braich B."/>
            <person name="Kosarev P."/>
            <person name="Mahmoud A."/>
            <person name="Hajiyev E."/>
            <person name="Babayeva S."/>
            <person name="Izzatullayeva V."/>
            <person name="Mammadov A."/>
            <person name="Mammadov A."/>
            <person name="Sharifova S."/>
            <person name="Ojaghi J."/>
            <person name="Eynullazada K."/>
            <person name="Bayramov B."/>
            <person name="Abdulazimova A."/>
            <person name="Shahmuradov I."/>
        </authorList>
    </citation>
    <scope>NUCLEOTIDE SEQUENCE [LARGE SCALE GENOMIC DNA]</scope>
    <source>
        <strain evidence="2">cv. AG2017</strain>
        <tissue evidence="1">Leaf</tissue>
    </source>
</reference>